<sequence length="161" mass="18487">MSKLDESGVIHPSANSPQDDALTKEPVSLLDSLYQYVPYVFSGSNNATNAKEKDVQKKTSRIQADRFQVEQRVSINNRTRYLIQCIRDTNSMLTLFQRVEELKDHLLRFPDTRITAVKENAIREIMHIYRTSFDKDLLPLLRVALAMLGAVDPPKRKGIRI</sequence>
<reference evidence="2" key="2">
    <citation type="submission" date="2025-08" db="UniProtKB">
        <authorList>
            <consortium name="Ensembl"/>
        </authorList>
    </citation>
    <scope>IDENTIFICATION</scope>
</reference>
<evidence type="ECO:0000313" key="2">
    <source>
        <dbReference type="Ensembl" id="ENSCSAVP00000009351.1"/>
    </source>
</evidence>
<reference evidence="3" key="1">
    <citation type="submission" date="2003-08" db="EMBL/GenBank/DDBJ databases">
        <authorList>
            <person name="Birren B."/>
            <person name="Nusbaum C."/>
            <person name="Abebe A."/>
            <person name="Abouelleil A."/>
            <person name="Adekoya E."/>
            <person name="Ait-zahra M."/>
            <person name="Allen N."/>
            <person name="Allen T."/>
            <person name="An P."/>
            <person name="Anderson M."/>
            <person name="Anderson S."/>
            <person name="Arachchi H."/>
            <person name="Armbruster J."/>
            <person name="Bachantsang P."/>
            <person name="Baldwin J."/>
            <person name="Barry A."/>
            <person name="Bayul T."/>
            <person name="Blitshsteyn B."/>
            <person name="Bloom T."/>
            <person name="Blye J."/>
            <person name="Boguslavskiy L."/>
            <person name="Borowsky M."/>
            <person name="Boukhgalter B."/>
            <person name="Brunache A."/>
            <person name="Butler J."/>
            <person name="Calixte N."/>
            <person name="Calvo S."/>
            <person name="Camarata J."/>
            <person name="Campo K."/>
            <person name="Chang J."/>
            <person name="Cheshatsang Y."/>
            <person name="Citroen M."/>
            <person name="Collymore A."/>
            <person name="Considine T."/>
            <person name="Cook A."/>
            <person name="Cooke P."/>
            <person name="Corum B."/>
            <person name="Cuomo C."/>
            <person name="David R."/>
            <person name="Dawoe T."/>
            <person name="Degray S."/>
            <person name="Dodge S."/>
            <person name="Dooley K."/>
            <person name="Dorje P."/>
            <person name="Dorjee K."/>
            <person name="Dorris L."/>
            <person name="Duffey N."/>
            <person name="Dupes A."/>
            <person name="Elkins T."/>
            <person name="Engels R."/>
            <person name="Erickson J."/>
            <person name="Farina A."/>
            <person name="Faro S."/>
            <person name="Ferreira P."/>
            <person name="Fischer H."/>
            <person name="Fitzgerald M."/>
            <person name="Foley K."/>
            <person name="Gage D."/>
            <person name="Galagan J."/>
            <person name="Gearin G."/>
            <person name="Gnerre S."/>
            <person name="Gnirke A."/>
            <person name="Goyette A."/>
            <person name="Graham J."/>
            <person name="Grandbois E."/>
            <person name="Gyaltsen K."/>
            <person name="Hafez N."/>
            <person name="Hagopian D."/>
            <person name="Hagos B."/>
            <person name="Hall J."/>
            <person name="Hatcher B."/>
            <person name="Heller A."/>
            <person name="Higgins H."/>
            <person name="Honan T."/>
            <person name="Horn A."/>
            <person name="Houde N."/>
            <person name="Hughes L."/>
            <person name="Hulme W."/>
            <person name="Husby E."/>
            <person name="Iliev I."/>
            <person name="Jaffe D."/>
            <person name="Jones C."/>
            <person name="Kamal M."/>
            <person name="Kamat A."/>
            <person name="Kamvysselis M."/>
            <person name="Karlsson E."/>
            <person name="Kells C."/>
            <person name="Kieu A."/>
            <person name="Kisner P."/>
            <person name="Kodira C."/>
            <person name="Kulbokas E."/>
            <person name="Labutti K."/>
            <person name="Lama D."/>
            <person name="Landers T."/>
            <person name="Leger J."/>
            <person name="Levine S."/>
            <person name="Lewis D."/>
            <person name="Lewis T."/>
            <person name="Lindblad-toh K."/>
            <person name="Liu X."/>
            <person name="Lokyitsang T."/>
            <person name="Lokyitsang Y."/>
            <person name="Lucien O."/>
            <person name="Lui A."/>
            <person name="Ma L.J."/>
            <person name="Mabbitt R."/>
            <person name="Macdonald J."/>
            <person name="Maclean C."/>
            <person name="Major J."/>
            <person name="Manning J."/>
            <person name="Marabella R."/>
            <person name="Maru K."/>
            <person name="Matthews C."/>
            <person name="Mauceli E."/>
            <person name="Mccarthy M."/>
            <person name="Mcdonough S."/>
            <person name="Mcghee T."/>
            <person name="Meldrim J."/>
            <person name="Meneus L."/>
            <person name="Mesirov J."/>
            <person name="Mihalev A."/>
            <person name="Mihova T."/>
            <person name="Mikkelsen T."/>
            <person name="Mlenga V."/>
            <person name="Moru K."/>
            <person name="Mozes J."/>
            <person name="Mulrain L."/>
            <person name="Munson G."/>
            <person name="Naylor J."/>
            <person name="Newes C."/>
            <person name="Nguyen C."/>
            <person name="Nguyen N."/>
            <person name="Nguyen T."/>
            <person name="Nicol R."/>
            <person name="Nielsen C."/>
            <person name="Nizzari M."/>
            <person name="Norbu C."/>
            <person name="Norbu N."/>
            <person name="O'donnell P."/>
            <person name="Okoawo O."/>
            <person name="O'leary S."/>
            <person name="Omotosho B."/>
            <person name="O'neill K."/>
            <person name="Osman S."/>
            <person name="Parker S."/>
            <person name="Perrin D."/>
            <person name="Phunkhang P."/>
            <person name="Piqani B."/>
            <person name="Purcell S."/>
            <person name="Rachupka T."/>
            <person name="Ramasamy U."/>
            <person name="Rameau R."/>
            <person name="Ray V."/>
            <person name="Raymond C."/>
            <person name="Retta R."/>
            <person name="Richardson S."/>
            <person name="Rise C."/>
            <person name="Rodriguez J."/>
            <person name="Rogers J."/>
            <person name="Rogov P."/>
            <person name="Rutman M."/>
            <person name="Schupbach R."/>
            <person name="Seaman C."/>
            <person name="Settipalli S."/>
            <person name="Sharpe T."/>
            <person name="Sheridan J."/>
            <person name="Sherpa N."/>
            <person name="Shi J."/>
            <person name="Smirnov S."/>
            <person name="Smith C."/>
            <person name="Sougnez C."/>
            <person name="Spencer B."/>
            <person name="Stalker J."/>
            <person name="Stange-thomann N."/>
            <person name="Stavropoulos S."/>
            <person name="Stetson K."/>
            <person name="Stone C."/>
            <person name="Stone S."/>
            <person name="Stubbs M."/>
            <person name="Talamas J."/>
            <person name="Tchuinga P."/>
            <person name="Tenzing P."/>
            <person name="Tesfaye S."/>
            <person name="Theodore J."/>
            <person name="Thoulutsang Y."/>
            <person name="Topham K."/>
            <person name="Towey S."/>
            <person name="Tsamla T."/>
            <person name="Tsomo N."/>
            <person name="Vallee D."/>
            <person name="Vassiliev H."/>
            <person name="Venkataraman V."/>
            <person name="Vinson J."/>
            <person name="Vo A."/>
            <person name="Wade C."/>
            <person name="Wang S."/>
            <person name="Wangchuk T."/>
            <person name="Wangdi T."/>
            <person name="Whittaker C."/>
            <person name="Wilkinson J."/>
            <person name="Wu Y."/>
            <person name="Wyman D."/>
            <person name="Yadav S."/>
            <person name="Yang S."/>
            <person name="Yang X."/>
            <person name="Yeager S."/>
            <person name="Yee E."/>
            <person name="Young G."/>
            <person name="Zainoun J."/>
            <person name="Zembeck L."/>
            <person name="Zimmer A."/>
            <person name="Zody M."/>
            <person name="Lander E."/>
        </authorList>
    </citation>
    <scope>NUCLEOTIDE SEQUENCE [LARGE SCALE GENOMIC DNA]</scope>
</reference>
<evidence type="ECO:0000256" key="1">
    <source>
        <dbReference type="SAM" id="MobiDB-lite"/>
    </source>
</evidence>
<reference evidence="2" key="3">
    <citation type="submission" date="2025-09" db="UniProtKB">
        <authorList>
            <consortium name="Ensembl"/>
        </authorList>
    </citation>
    <scope>IDENTIFICATION</scope>
</reference>
<dbReference type="Proteomes" id="UP000007875">
    <property type="component" value="Unassembled WGS sequence"/>
</dbReference>
<feature type="region of interest" description="Disordered" evidence="1">
    <location>
        <begin position="1"/>
        <end position="22"/>
    </location>
</feature>
<dbReference type="STRING" id="51511.ENSCSAVP00000009351"/>
<evidence type="ECO:0000313" key="3">
    <source>
        <dbReference type="Proteomes" id="UP000007875"/>
    </source>
</evidence>
<name>H2YVJ1_CIOSA</name>
<dbReference type="HOGENOM" id="CLU_1647541_0_0_1"/>
<dbReference type="GeneTree" id="ENSGT00940000154738"/>
<organism evidence="2 3">
    <name type="scientific">Ciona savignyi</name>
    <name type="common">Pacific transparent sea squirt</name>
    <dbReference type="NCBI Taxonomy" id="51511"/>
    <lineage>
        <taxon>Eukaryota</taxon>
        <taxon>Metazoa</taxon>
        <taxon>Chordata</taxon>
        <taxon>Tunicata</taxon>
        <taxon>Ascidiacea</taxon>
        <taxon>Phlebobranchia</taxon>
        <taxon>Cionidae</taxon>
        <taxon>Ciona</taxon>
    </lineage>
</organism>
<proteinExistence type="predicted"/>
<dbReference type="AlphaFoldDB" id="H2YVJ1"/>
<keyword evidence="3" id="KW-1185">Reference proteome</keyword>
<dbReference type="InParanoid" id="H2YVJ1"/>
<protein>
    <submittedName>
        <fullName evidence="2">Uncharacterized protein</fullName>
    </submittedName>
</protein>
<accession>H2YVJ1</accession>
<dbReference type="eggNOG" id="KOG4231">
    <property type="taxonomic scope" value="Eukaryota"/>
</dbReference>
<dbReference type="Ensembl" id="ENSCSAVT00000009468.1">
    <property type="protein sequence ID" value="ENSCSAVP00000009351.1"/>
    <property type="gene ID" value="ENSCSAVG00000005511.1"/>
</dbReference>